<keyword evidence="10" id="KW-1185">Reference proteome</keyword>
<evidence type="ECO:0000256" key="1">
    <source>
        <dbReference type="ARBA" id="ARBA00004651"/>
    </source>
</evidence>
<comment type="similarity">
    <text evidence="7">Belongs to the binding-protein-dependent transport system permease family.</text>
</comment>
<evidence type="ECO:0000313" key="9">
    <source>
        <dbReference type="EMBL" id="MDT0321381.1"/>
    </source>
</evidence>
<sequence>MTPVLGDRRAILILLGPALLVYTLVMLVPVIWSFGYTFVTGNAIEGFTFTGLDNFQRLAEDPDVRDALWFTLKYAICVTAGQIALGYALSLLYVFVLRKSSAIMRTLVFFPVVVPTVAISLLYQKLFQSAPRDGIVNELLVNVGLGSVDWLGSGTTAFLVIVIMDVWRSVGFYGVLIYAGLLDIPGEILESARIDGARAWTLFRHIILPLSLPILLSSVILSINGTIKVFDSVLALTNGGPGTSNTPLTLYMYRTAFAFGDYGYGSTIALLLTILCFLVTLVIFRSARRDITA</sequence>
<feature type="transmembrane region" description="Helical" evidence="7">
    <location>
        <begin position="202"/>
        <end position="223"/>
    </location>
</feature>
<evidence type="ECO:0000313" key="10">
    <source>
        <dbReference type="Proteomes" id="UP001183420"/>
    </source>
</evidence>
<evidence type="ECO:0000256" key="2">
    <source>
        <dbReference type="ARBA" id="ARBA00022448"/>
    </source>
</evidence>
<keyword evidence="4 7" id="KW-0812">Transmembrane</keyword>
<keyword evidence="5 7" id="KW-1133">Transmembrane helix</keyword>
<organism evidence="9 10">
    <name type="scientific">Streptomyces millisiae</name>
    <dbReference type="NCBI Taxonomy" id="3075542"/>
    <lineage>
        <taxon>Bacteria</taxon>
        <taxon>Bacillati</taxon>
        <taxon>Actinomycetota</taxon>
        <taxon>Actinomycetes</taxon>
        <taxon>Kitasatosporales</taxon>
        <taxon>Streptomycetaceae</taxon>
        <taxon>Streptomyces</taxon>
    </lineage>
</organism>
<dbReference type="SUPFAM" id="SSF161098">
    <property type="entry name" value="MetI-like"/>
    <property type="match status" value="1"/>
</dbReference>
<proteinExistence type="inferred from homology"/>
<name>A0ABU2LUV9_9ACTN</name>
<evidence type="ECO:0000259" key="8">
    <source>
        <dbReference type="PROSITE" id="PS50928"/>
    </source>
</evidence>
<dbReference type="PROSITE" id="PS50928">
    <property type="entry name" value="ABC_TM1"/>
    <property type="match status" value="1"/>
</dbReference>
<dbReference type="EMBL" id="JAVREM010000039">
    <property type="protein sequence ID" value="MDT0321381.1"/>
    <property type="molecule type" value="Genomic_DNA"/>
</dbReference>
<feature type="transmembrane region" description="Helical" evidence="7">
    <location>
        <begin position="12"/>
        <end position="32"/>
    </location>
</feature>
<feature type="transmembrane region" description="Helical" evidence="7">
    <location>
        <begin position="102"/>
        <end position="123"/>
    </location>
</feature>
<feature type="transmembrane region" description="Helical" evidence="7">
    <location>
        <begin position="72"/>
        <end position="95"/>
    </location>
</feature>
<dbReference type="InterPro" id="IPR050809">
    <property type="entry name" value="UgpAE/MalFG_permease"/>
</dbReference>
<gene>
    <name evidence="9" type="ORF">RNC47_23925</name>
</gene>
<protein>
    <submittedName>
        <fullName evidence="9">Sugar ABC transporter permease</fullName>
    </submittedName>
</protein>
<dbReference type="PANTHER" id="PTHR43227">
    <property type="entry name" value="BLL4140 PROTEIN"/>
    <property type="match status" value="1"/>
</dbReference>
<keyword evidence="2 7" id="KW-0813">Transport</keyword>
<keyword evidence="6 7" id="KW-0472">Membrane</keyword>
<dbReference type="Pfam" id="PF00528">
    <property type="entry name" value="BPD_transp_1"/>
    <property type="match status" value="1"/>
</dbReference>
<evidence type="ECO:0000256" key="7">
    <source>
        <dbReference type="RuleBase" id="RU363032"/>
    </source>
</evidence>
<dbReference type="CDD" id="cd06261">
    <property type="entry name" value="TM_PBP2"/>
    <property type="match status" value="1"/>
</dbReference>
<feature type="domain" description="ABC transmembrane type-1" evidence="8">
    <location>
        <begin position="68"/>
        <end position="283"/>
    </location>
</feature>
<feature type="transmembrane region" description="Helical" evidence="7">
    <location>
        <begin position="157"/>
        <end position="181"/>
    </location>
</feature>
<evidence type="ECO:0000256" key="3">
    <source>
        <dbReference type="ARBA" id="ARBA00022475"/>
    </source>
</evidence>
<keyword evidence="3" id="KW-1003">Cell membrane</keyword>
<evidence type="ECO:0000256" key="6">
    <source>
        <dbReference type="ARBA" id="ARBA00023136"/>
    </source>
</evidence>
<feature type="transmembrane region" description="Helical" evidence="7">
    <location>
        <begin position="262"/>
        <end position="284"/>
    </location>
</feature>
<dbReference type="PANTHER" id="PTHR43227:SF8">
    <property type="entry name" value="DIACETYLCHITOBIOSE UPTAKE SYSTEM PERMEASE PROTEIN DASB"/>
    <property type="match status" value="1"/>
</dbReference>
<comment type="subcellular location">
    <subcellularLocation>
        <location evidence="1 7">Cell membrane</location>
        <topology evidence="1 7">Multi-pass membrane protein</topology>
    </subcellularLocation>
</comment>
<dbReference type="InterPro" id="IPR035906">
    <property type="entry name" value="MetI-like_sf"/>
</dbReference>
<accession>A0ABU2LUV9</accession>
<dbReference type="Proteomes" id="UP001183420">
    <property type="component" value="Unassembled WGS sequence"/>
</dbReference>
<comment type="caution">
    <text evidence="9">The sequence shown here is derived from an EMBL/GenBank/DDBJ whole genome shotgun (WGS) entry which is preliminary data.</text>
</comment>
<dbReference type="InterPro" id="IPR000515">
    <property type="entry name" value="MetI-like"/>
</dbReference>
<reference evidence="10" key="1">
    <citation type="submission" date="2023-07" db="EMBL/GenBank/DDBJ databases">
        <title>30 novel species of actinomycetes from the DSMZ collection.</title>
        <authorList>
            <person name="Nouioui I."/>
        </authorList>
    </citation>
    <scope>NUCLEOTIDE SEQUENCE [LARGE SCALE GENOMIC DNA]</scope>
    <source>
        <strain evidence="10">DSM 44918</strain>
    </source>
</reference>
<dbReference type="Gene3D" id="1.10.3720.10">
    <property type="entry name" value="MetI-like"/>
    <property type="match status" value="1"/>
</dbReference>
<evidence type="ECO:0000256" key="4">
    <source>
        <dbReference type="ARBA" id="ARBA00022692"/>
    </source>
</evidence>
<evidence type="ECO:0000256" key="5">
    <source>
        <dbReference type="ARBA" id="ARBA00022989"/>
    </source>
</evidence>
<dbReference type="RefSeq" id="WP_311601593.1">
    <property type="nucleotide sequence ID" value="NZ_JAVREM010000039.1"/>
</dbReference>